<evidence type="ECO:0000256" key="7">
    <source>
        <dbReference type="ARBA" id="ARBA00022737"/>
    </source>
</evidence>
<dbReference type="EC" id="2.5.1.58" evidence="4"/>
<evidence type="ECO:0000256" key="5">
    <source>
        <dbReference type="ARBA" id="ARBA00022602"/>
    </source>
</evidence>
<feature type="compositionally biased region" description="Low complexity" evidence="14">
    <location>
        <begin position="17"/>
        <end position="35"/>
    </location>
</feature>
<dbReference type="AlphaFoldDB" id="K2MCR9"/>
<dbReference type="EMBL" id="AHKC01009490">
    <property type="protein sequence ID" value="EKF32993.1"/>
    <property type="molecule type" value="Genomic_DNA"/>
</dbReference>
<dbReference type="GO" id="GO:0004660">
    <property type="term" value="F:protein farnesyltransferase activity"/>
    <property type="evidence" value="ECO:0007669"/>
    <property type="project" value="UniProtKB-EC"/>
</dbReference>
<dbReference type="InterPro" id="IPR002088">
    <property type="entry name" value="Prenyl_trans_a"/>
</dbReference>
<evidence type="ECO:0000313" key="15">
    <source>
        <dbReference type="EMBL" id="EKF32993.1"/>
    </source>
</evidence>
<evidence type="ECO:0000256" key="3">
    <source>
        <dbReference type="ARBA" id="ARBA00012700"/>
    </source>
</evidence>
<dbReference type="PANTHER" id="PTHR11129:SF1">
    <property type="entry name" value="PROTEIN FARNESYLTRANSFERASE_GERANYLGERANYLTRANSFERASE TYPE-1 SUBUNIT ALPHA"/>
    <property type="match status" value="1"/>
</dbReference>
<evidence type="ECO:0000256" key="9">
    <source>
        <dbReference type="ARBA" id="ARBA00040965"/>
    </source>
</evidence>
<evidence type="ECO:0000256" key="2">
    <source>
        <dbReference type="ARBA" id="ARBA00006734"/>
    </source>
</evidence>
<evidence type="ECO:0000256" key="11">
    <source>
        <dbReference type="ARBA" id="ARBA00042436"/>
    </source>
</evidence>
<gene>
    <name evidence="15" type="ORF">MOQ_003148</name>
</gene>
<evidence type="ECO:0000256" key="13">
    <source>
        <dbReference type="ARBA" id="ARBA00043219"/>
    </source>
</evidence>
<reference evidence="15 16" key="1">
    <citation type="journal article" date="2012" name="BMC Genomics">
        <title>Comparative genomic analysis of human infective Trypanosoma cruzi lineages with the bat-restricted subspecies T. cruzi marinkellei.</title>
        <authorList>
            <person name="Franzen O."/>
            <person name="Talavera-Lopez C."/>
            <person name="Ochaya S."/>
            <person name="Butler C.E."/>
            <person name="Messenger L.A."/>
            <person name="Lewis M.D."/>
            <person name="Llewellyn M.S."/>
            <person name="Marinkelle C.J."/>
            <person name="Tyler K.M."/>
            <person name="Miles M.A."/>
            <person name="Andersson B."/>
        </authorList>
    </citation>
    <scope>NUCLEOTIDE SEQUENCE [LARGE SCALE GENOMIC DNA]</scope>
    <source>
        <strain evidence="15 16">B7</strain>
    </source>
</reference>
<name>K2MCR9_TRYCR</name>
<sequence length="631" mass="72292">MQPSMLAHGGKDAPRNSLSSSSSSSSFKTASSSTSLGDAVGRMGMLLETEALQTLFQDVEPTNEPVVPKQPGVLQIQYSKAFDYVMGLYRTMSAKFSGLGSPSSARWFLLTAFVLYQCNGHYTGWKDRRDIVLESARLLNSTRENFLVEWGTKKEDCAGNDASLENLMPLVENWLPAEAELKGPTGSFSDWRAVRWELNAVKCFNLNNHKNFQVWHHRKELLLEALARTDSPSRTSDLASLGLFDQYLMEHHDIHFRDIDERSLCNEVLSIDHKNYHVWLHRSWFVHAFYFLVQPPSWTALLNSYAASTGQREKSTAPLRQFVVQEKWEEYCLETNIPPCGLKDELGYTALLIRDDNLNNSAWCHRFYLFEHDLIGVLLQTSSQHPPSDVDKALRELCLDEMHYALQWCVYEPCNESSFVHARGVANVHQSAALRLYLSRDATGAYHNCLSDKGPISSMEPLPSHYMCLRKKVPWDVFLATFSLMQQQLCVLRENVAPRAEELRSRASVTDNATVRMLHSCRSQFLLDNVYQVYAALYHGLFGLLEQLWCCYFTEAERRRVNEVLPPEKYAEGAEAAVGVIKTQPLEDCVRFFLEHEVQAMEVARRLVVEDSIRSKYWKNEIKIVMHRDYI</sequence>
<evidence type="ECO:0000256" key="12">
    <source>
        <dbReference type="ARBA" id="ARBA00043086"/>
    </source>
</evidence>
<dbReference type="OrthoDB" id="272289at2759"/>
<dbReference type="GO" id="GO:0005953">
    <property type="term" value="C:CAAX-protein geranylgeranyltransferase complex"/>
    <property type="evidence" value="ECO:0007669"/>
    <property type="project" value="TreeGrafter"/>
</dbReference>
<evidence type="ECO:0000256" key="8">
    <source>
        <dbReference type="ARBA" id="ARBA00022842"/>
    </source>
</evidence>
<comment type="caution">
    <text evidence="15">The sequence shown here is derived from an EMBL/GenBank/DDBJ whole genome shotgun (WGS) entry which is preliminary data.</text>
</comment>
<dbReference type="Pfam" id="PF01239">
    <property type="entry name" value="PPTA"/>
    <property type="match status" value="3"/>
</dbReference>
<comment type="similarity">
    <text evidence="2">Belongs to the protein prenyltransferase subunit alpha family.</text>
</comment>
<organism evidence="15 16">
    <name type="scientific">Trypanosoma cruzi marinkellei</name>
    <dbReference type="NCBI Taxonomy" id="85056"/>
    <lineage>
        <taxon>Eukaryota</taxon>
        <taxon>Discoba</taxon>
        <taxon>Euglenozoa</taxon>
        <taxon>Kinetoplastea</taxon>
        <taxon>Metakinetoplastina</taxon>
        <taxon>Trypanosomatida</taxon>
        <taxon>Trypanosomatidae</taxon>
        <taxon>Trypanosoma</taxon>
        <taxon>Schizotrypanum</taxon>
    </lineage>
</organism>
<dbReference type="Gene3D" id="1.25.40.120">
    <property type="entry name" value="Protein prenylyltransferase"/>
    <property type="match status" value="1"/>
</dbReference>
<evidence type="ECO:0000256" key="14">
    <source>
        <dbReference type="SAM" id="MobiDB-lite"/>
    </source>
</evidence>
<feature type="region of interest" description="Disordered" evidence="14">
    <location>
        <begin position="1"/>
        <end position="36"/>
    </location>
</feature>
<dbReference type="EC" id="2.5.1.59" evidence="3"/>
<evidence type="ECO:0000256" key="10">
    <source>
        <dbReference type="ARBA" id="ARBA00041392"/>
    </source>
</evidence>
<keyword evidence="6 15" id="KW-0808">Transferase</keyword>
<proteinExistence type="inferred from homology"/>
<evidence type="ECO:0000313" key="16">
    <source>
        <dbReference type="Proteomes" id="UP000007350"/>
    </source>
</evidence>
<dbReference type="GO" id="GO:0004662">
    <property type="term" value="F:CAAX-protein geranylgeranyltransferase activity"/>
    <property type="evidence" value="ECO:0007669"/>
    <property type="project" value="UniProtKB-EC"/>
</dbReference>
<dbReference type="PANTHER" id="PTHR11129">
    <property type="entry name" value="PROTEIN FARNESYLTRANSFERASE ALPHA SUBUNIT/RAB GERANYLGERANYL TRANSFERASE ALPHA SUBUNIT"/>
    <property type="match status" value="1"/>
</dbReference>
<keyword evidence="8" id="KW-0460">Magnesium</keyword>
<dbReference type="SUPFAM" id="SSF48439">
    <property type="entry name" value="Protein prenylyltransferase"/>
    <property type="match status" value="1"/>
</dbReference>
<dbReference type="Proteomes" id="UP000007350">
    <property type="component" value="Unassembled WGS sequence"/>
</dbReference>
<evidence type="ECO:0000256" key="4">
    <source>
        <dbReference type="ARBA" id="ARBA00012702"/>
    </source>
</evidence>
<dbReference type="PROSITE" id="PS51147">
    <property type="entry name" value="PFTA"/>
    <property type="match status" value="2"/>
</dbReference>
<protein>
    <recommendedName>
        <fullName evidence="9">Protein farnesyltransferase/geranylgeranyltransferase type-1 subunit alpha</fullName>
        <ecNumber evidence="4">2.5.1.58</ecNumber>
        <ecNumber evidence="3">2.5.1.59</ecNumber>
    </recommendedName>
    <alternativeName>
        <fullName evidence="12">CAAX farnesyltransferase subunit alpha</fullName>
    </alternativeName>
    <alternativeName>
        <fullName evidence="11">FTase-alpha</fullName>
    </alternativeName>
    <alternativeName>
        <fullName evidence="10">Ras proteins prenyltransferase subunit alpha</fullName>
    </alternativeName>
    <alternativeName>
        <fullName evidence="13">Type I protein geranyl-geranyltransferase subunit alpha</fullName>
    </alternativeName>
</protein>
<keyword evidence="16" id="KW-1185">Reference proteome</keyword>
<dbReference type="GO" id="GO:0005965">
    <property type="term" value="C:protein farnesyltransferase complex"/>
    <property type="evidence" value="ECO:0007669"/>
    <property type="project" value="TreeGrafter"/>
</dbReference>
<keyword evidence="7" id="KW-0677">Repeat</keyword>
<evidence type="ECO:0000256" key="6">
    <source>
        <dbReference type="ARBA" id="ARBA00022679"/>
    </source>
</evidence>
<evidence type="ECO:0000256" key="1">
    <source>
        <dbReference type="ARBA" id="ARBA00001946"/>
    </source>
</evidence>
<keyword evidence="5" id="KW-0637">Prenyltransferase</keyword>
<accession>K2MCR9</accession>
<comment type="cofactor">
    <cofactor evidence="1">
        <name>Mg(2+)</name>
        <dbReference type="ChEBI" id="CHEBI:18420"/>
    </cofactor>
</comment>